<evidence type="ECO:0000313" key="2">
    <source>
        <dbReference type="Proteomes" id="UP000054359"/>
    </source>
</evidence>
<reference evidence="1 2" key="1">
    <citation type="submission" date="2013-11" db="EMBL/GenBank/DDBJ databases">
        <title>Genome sequencing of Stegodyphus mimosarum.</title>
        <authorList>
            <person name="Bechsgaard J."/>
        </authorList>
    </citation>
    <scope>NUCLEOTIDE SEQUENCE [LARGE SCALE GENOMIC DNA]</scope>
</reference>
<dbReference type="AlphaFoldDB" id="A0A087UIN2"/>
<dbReference type="EMBL" id="KK119977">
    <property type="protein sequence ID" value="KFM77221.1"/>
    <property type="molecule type" value="Genomic_DNA"/>
</dbReference>
<keyword evidence="2" id="KW-1185">Reference proteome</keyword>
<dbReference type="Proteomes" id="UP000054359">
    <property type="component" value="Unassembled WGS sequence"/>
</dbReference>
<organism evidence="1 2">
    <name type="scientific">Stegodyphus mimosarum</name>
    <name type="common">African social velvet spider</name>
    <dbReference type="NCBI Taxonomy" id="407821"/>
    <lineage>
        <taxon>Eukaryota</taxon>
        <taxon>Metazoa</taxon>
        <taxon>Ecdysozoa</taxon>
        <taxon>Arthropoda</taxon>
        <taxon>Chelicerata</taxon>
        <taxon>Arachnida</taxon>
        <taxon>Araneae</taxon>
        <taxon>Araneomorphae</taxon>
        <taxon>Entelegynae</taxon>
        <taxon>Eresoidea</taxon>
        <taxon>Eresidae</taxon>
        <taxon>Stegodyphus</taxon>
    </lineage>
</organism>
<feature type="non-terminal residue" evidence="1">
    <location>
        <position position="72"/>
    </location>
</feature>
<accession>A0A087UIN2</accession>
<protein>
    <submittedName>
        <fullName evidence="1">Uncharacterized protein</fullName>
    </submittedName>
</protein>
<proteinExistence type="predicted"/>
<sequence length="72" mass="8560">MIAVYGLLNPIFFHRKNLYHLKCCFKNLHYNKKTSERVKSNTSLHKKHSFRIFKITGSILVSIFSYKANDIR</sequence>
<gene>
    <name evidence="1" type="ORF">X975_20203</name>
</gene>
<evidence type="ECO:0000313" key="1">
    <source>
        <dbReference type="EMBL" id="KFM77221.1"/>
    </source>
</evidence>
<name>A0A087UIN2_STEMI</name>